<dbReference type="InterPro" id="IPR046798">
    <property type="entry name" value="2OG-FeII_Oxy_6"/>
</dbReference>
<comment type="caution">
    <text evidence="2">The sequence shown here is derived from an EMBL/GenBank/DDBJ whole genome shotgun (WGS) entry which is preliminary data.</text>
</comment>
<dbReference type="Pfam" id="PF20515">
    <property type="entry name" value="2OG-FeII_Oxy_6"/>
    <property type="match status" value="1"/>
</dbReference>
<gene>
    <name evidence="2" type="ORF">PCASD_12486</name>
</gene>
<reference evidence="2 3" key="1">
    <citation type="submission" date="2017-11" db="EMBL/GenBank/DDBJ databases">
        <title>De novo assembly and phasing of dikaryotic genomes from two isolates of Puccinia coronata f. sp. avenae, the causal agent of oat crown rust.</title>
        <authorList>
            <person name="Miller M.E."/>
            <person name="Zhang Y."/>
            <person name="Omidvar V."/>
            <person name="Sperschneider J."/>
            <person name="Schwessinger B."/>
            <person name="Raley C."/>
            <person name="Palmer J.M."/>
            <person name="Garnica D."/>
            <person name="Upadhyaya N."/>
            <person name="Rathjen J."/>
            <person name="Taylor J.M."/>
            <person name="Park R.F."/>
            <person name="Dodds P.N."/>
            <person name="Hirsch C.D."/>
            <person name="Kianian S.F."/>
            <person name="Figueroa M."/>
        </authorList>
    </citation>
    <scope>NUCLEOTIDE SEQUENCE [LARGE SCALE GENOMIC DNA]</scope>
    <source>
        <strain evidence="2">12SD80</strain>
    </source>
</reference>
<name>A0A2N5U5G4_9BASI</name>
<dbReference type="EMBL" id="PGCI01000232">
    <property type="protein sequence ID" value="PLW32918.1"/>
    <property type="molecule type" value="Genomic_DNA"/>
</dbReference>
<evidence type="ECO:0000313" key="3">
    <source>
        <dbReference type="Proteomes" id="UP000235392"/>
    </source>
</evidence>
<sequence length="536" mass="59526">MTQQGTNHLAGPFFMTVAFGFNQTNTPPLHPQLLCGFCSSTGNLQRPLSPPNQFSISHIDVTPPKGNLAALYLPACQALLATSYAPACQELLASSYTPAGRERLVHTCLPSALGQQVFPCLPSALGQQVFPCLPSDLGQQVFPCLPRATCWPRALGKKVHTCWPRALGKQVLTFWPRALGKQVHTCWPRALGTHLLAEGTRQAGTHLLAKSPWQAVTQLLAKSFHPESRASVEGQAGPSSGVAALNSSSCKNAKKTLNPTDKSILINWREVNYKELDLYPAIPLNKDQRPTRPPTTNEISLALDKVQSFHLFKTGRNVVVDPNDKESVIAFIEFTKYEDLSAKDKADLNFLSTFLRQSKEFISPVAVTTRSWGGLMWAIGWRKSSDKDQIICKYIKQFDIKKMIEFDMLFTESDRVGDIIAEHFKSLANTPFKDNQEMMEKYNIPSFASLNFEQDKSENDCSPHLVFTTNGFYNAPHVDEKDVSQFAFSMFLPTFTSDGTLASNASGYDLTEGPFVFPDHNFDKGYLTLQRANGYN</sequence>
<accession>A0A2N5U5G4</accession>
<organism evidence="2 3">
    <name type="scientific">Puccinia coronata f. sp. avenae</name>
    <dbReference type="NCBI Taxonomy" id="200324"/>
    <lineage>
        <taxon>Eukaryota</taxon>
        <taxon>Fungi</taxon>
        <taxon>Dikarya</taxon>
        <taxon>Basidiomycota</taxon>
        <taxon>Pucciniomycotina</taxon>
        <taxon>Pucciniomycetes</taxon>
        <taxon>Pucciniales</taxon>
        <taxon>Pucciniaceae</taxon>
        <taxon>Puccinia</taxon>
    </lineage>
</organism>
<feature type="domain" description="Tet-like 2OG-Fe(II) oxygenase" evidence="1">
    <location>
        <begin position="343"/>
        <end position="522"/>
    </location>
</feature>
<evidence type="ECO:0000259" key="1">
    <source>
        <dbReference type="Pfam" id="PF20515"/>
    </source>
</evidence>
<proteinExistence type="predicted"/>
<evidence type="ECO:0000313" key="2">
    <source>
        <dbReference type="EMBL" id="PLW32918.1"/>
    </source>
</evidence>
<dbReference type="AlphaFoldDB" id="A0A2N5U5G4"/>
<protein>
    <recommendedName>
        <fullName evidence="1">Tet-like 2OG-Fe(II) oxygenase domain-containing protein</fullName>
    </recommendedName>
</protein>
<dbReference type="Proteomes" id="UP000235392">
    <property type="component" value="Unassembled WGS sequence"/>
</dbReference>